<name>A0ABX1DH97_9FLAO</name>
<sequence length="139" mass="16209">MKKLIFLFFALLLVNCQYGEKAQGDDYQAEFAKSISHKLLSSQKEGGFYELTKEEATERMIQGLNEAVQKESYKRIKQAFGNYKNLELDTIFAIKEDQTYHVFRFKGEFEVNEKVEIRTVLNLEGKLAGFFVVPWKEAF</sequence>
<gene>
    <name evidence="1" type="ORF">HC176_11095</name>
</gene>
<evidence type="ECO:0000313" key="2">
    <source>
        <dbReference type="Proteomes" id="UP000760545"/>
    </source>
</evidence>
<keyword evidence="2" id="KW-1185">Reference proteome</keyword>
<dbReference type="EMBL" id="JAAVJS010000014">
    <property type="protein sequence ID" value="NJX16033.1"/>
    <property type="molecule type" value="Genomic_DNA"/>
</dbReference>
<accession>A0ABX1DH97</accession>
<organism evidence="1 2">
    <name type="scientific">Tamlana crocina</name>
    <dbReference type="NCBI Taxonomy" id="393006"/>
    <lineage>
        <taxon>Bacteria</taxon>
        <taxon>Pseudomonadati</taxon>
        <taxon>Bacteroidota</taxon>
        <taxon>Flavobacteriia</taxon>
        <taxon>Flavobacteriales</taxon>
        <taxon>Flavobacteriaceae</taxon>
        <taxon>Tamlana</taxon>
    </lineage>
</organism>
<evidence type="ECO:0008006" key="3">
    <source>
        <dbReference type="Google" id="ProtNLM"/>
    </source>
</evidence>
<protein>
    <recommendedName>
        <fullName evidence="3">DUF3887 domain-containing protein</fullName>
    </recommendedName>
</protein>
<proteinExistence type="predicted"/>
<comment type="caution">
    <text evidence="1">The sequence shown here is derived from an EMBL/GenBank/DDBJ whole genome shotgun (WGS) entry which is preliminary data.</text>
</comment>
<dbReference type="Proteomes" id="UP000760545">
    <property type="component" value="Unassembled WGS sequence"/>
</dbReference>
<dbReference type="RefSeq" id="WP_167918292.1">
    <property type="nucleotide sequence ID" value="NZ_JAAVJS010000014.1"/>
</dbReference>
<reference evidence="1 2" key="1">
    <citation type="submission" date="2020-03" db="EMBL/GenBank/DDBJ databases">
        <title>Tamlana sp. nov, isolated from XXX.</title>
        <authorList>
            <person name="Cao W.R."/>
        </authorList>
    </citation>
    <scope>NUCLEOTIDE SEQUENCE [LARGE SCALE GENOMIC DNA]</scope>
    <source>
        <strain evidence="1 2">HST1-43</strain>
    </source>
</reference>
<evidence type="ECO:0000313" key="1">
    <source>
        <dbReference type="EMBL" id="NJX16033.1"/>
    </source>
</evidence>